<dbReference type="RefSeq" id="WP_341726473.1">
    <property type="nucleotide sequence ID" value="NZ_JBBWWT010000005.1"/>
</dbReference>
<evidence type="ECO:0000313" key="1">
    <source>
        <dbReference type="EMBL" id="MEL1265310.1"/>
    </source>
</evidence>
<name>A0ABU9J2Y7_9GAMM</name>
<proteinExistence type="predicted"/>
<comment type="caution">
    <text evidence="1">The sequence shown here is derived from an EMBL/GenBank/DDBJ whole genome shotgun (WGS) entry which is preliminary data.</text>
</comment>
<reference evidence="1 2" key="1">
    <citation type="submission" date="2024-04" db="EMBL/GenBank/DDBJ databases">
        <title>Draft genome sequence of Pseudoxanthomonas putridarboris WD12.</title>
        <authorList>
            <person name="Oh J."/>
        </authorList>
    </citation>
    <scope>NUCLEOTIDE SEQUENCE [LARGE SCALE GENOMIC DNA]</scope>
    <source>
        <strain evidence="1 2">WD12</strain>
    </source>
</reference>
<keyword evidence="2" id="KW-1185">Reference proteome</keyword>
<dbReference type="EMBL" id="JBBWWT010000005">
    <property type="protein sequence ID" value="MEL1265310.1"/>
    <property type="molecule type" value="Genomic_DNA"/>
</dbReference>
<dbReference type="Proteomes" id="UP001459204">
    <property type="component" value="Unassembled WGS sequence"/>
</dbReference>
<accession>A0ABU9J2Y7</accession>
<sequence length="147" mass="16660">MEIPQALWRFPTAAAIAGLARRFEFTVHPQMQDSECELANPGRIDEFLAAYEQSDLSDDELFLLMEIVLNSFEFSDTPLADHPGWSRTLHLLESNIGRHIYSILYFADPESDWRIGQDLRLLASEYGDSFGLPPNNSFKPNPLRGSA</sequence>
<gene>
    <name evidence="1" type="ORF">AAD027_13170</name>
</gene>
<protein>
    <submittedName>
        <fullName evidence="1">Uncharacterized protein</fullName>
    </submittedName>
</protein>
<organism evidence="1 2">
    <name type="scientific">Pseudoxanthomonas putridarboris</name>
    <dbReference type="NCBI Taxonomy" id="752605"/>
    <lineage>
        <taxon>Bacteria</taxon>
        <taxon>Pseudomonadati</taxon>
        <taxon>Pseudomonadota</taxon>
        <taxon>Gammaproteobacteria</taxon>
        <taxon>Lysobacterales</taxon>
        <taxon>Lysobacteraceae</taxon>
        <taxon>Pseudoxanthomonas</taxon>
    </lineage>
</organism>
<evidence type="ECO:0000313" key="2">
    <source>
        <dbReference type="Proteomes" id="UP001459204"/>
    </source>
</evidence>